<evidence type="ECO:0000259" key="4">
    <source>
        <dbReference type="SMART" id="SM00990"/>
    </source>
</evidence>
<accession>A0A0F9W1Y6</accession>
<dbReference type="Pfam" id="PF08774">
    <property type="entry name" value="VRR_NUC"/>
    <property type="match status" value="1"/>
</dbReference>
<keyword evidence="2" id="KW-0540">Nuclease</keyword>
<keyword evidence="3" id="KW-0378">Hydrolase</keyword>
<dbReference type="EMBL" id="LAZR01000243">
    <property type="protein sequence ID" value="KKN79706.1"/>
    <property type="molecule type" value="Genomic_DNA"/>
</dbReference>
<comment type="cofactor">
    <cofactor evidence="1">
        <name>Mg(2+)</name>
        <dbReference type="ChEBI" id="CHEBI:18420"/>
    </cofactor>
</comment>
<reference evidence="5" key="1">
    <citation type="journal article" date="2015" name="Nature">
        <title>Complex archaea that bridge the gap between prokaryotes and eukaryotes.</title>
        <authorList>
            <person name="Spang A."/>
            <person name="Saw J.H."/>
            <person name="Jorgensen S.L."/>
            <person name="Zaremba-Niedzwiedzka K."/>
            <person name="Martijn J."/>
            <person name="Lind A.E."/>
            <person name="van Eijk R."/>
            <person name="Schleper C."/>
            <person name="Guy L."/>
            <person name="Ettema T.J."/>
        </authorList>
    </citation>
    <scope>NUCLEOTIDE SEQUENCE</scope>
</reference>
<comment type="caution">
    <text evidence="5">The sequence shown here is derived from an EMBL/GenBank/DDBJ whole genome shotgun (WGS) entry which is preliminary data.</text>
</comment>
<organism evidence="5">
    <name type="scientific">marine sediment metagenome</name>
    <dbReference type="NCBI Taxonomy" id="412755"/>
    <lineage>
        <taxon>unclassified sequences</taxon>
        <taxon>metagenomes</taxon>
        <taxon>ecological metagenomes</taxon>
    </lineage>
</organism>
<dbReference type="GO" id="GO:0016788">
    <property type="term" value="F:hydrolase activity, acting on ester bonds"/>
    <property type="evidence" value="ECO:0007669"/>
    <property type="project" value="InterPro"/>
</dbReference>
<dbReference type="AlphaFoldDB" id="A0A0F9W1Y6"/>
<dbReference type="SMART" id="SM00990">
    <property type="entry name" value="VRR_NUC"/>
    <property type="match status" value="1"/>
</dbReference>
<dbReference type="Gene3D" id="3.40.1350.10">
    <property type="match status" value="1"/>
</dbReference>
<evidence type="ECO:0000256" key="2">
    <source>
        <dbReference type="ARBA" id="ARBA00022722"/>
    </source>
</evidence>
<gene>
    <name evidence="5" type="ORF">LCGC14_0337280</name>
</gene>
<protein>
    <recommendedName>
        <fullName evidence="4">VRR-NUC domain-containing protein</fullName>
    </recommendedName>
</protein>
<feature type="domain" description="VRR-NUC" evidence="4">
    <location>
        <begin position="27"/>
        <end position="126"/>
    </location>
</feature>
<evidence type="ECO:0000256" key="1">
    <source>
        <dbReference type="ARBA" id="ARBA00001946"/>
    </source>
</evidence>
<proteinExistence type="predicted"/>
<dbReference type="GO" id="GO:0003676">
    <property type="term" value="F:nucleic acid binding"/>
    <property type="evidence" value="ECO:0007669"/>
    <property type="project" value="InterPro"/>
</dbReference>
<name>A0A0F9W1Y6_9ZZZZ</name>
<dbReference type="GO" id="GO:0004518">
    <property type="term" value="F:nuclease activity"/>
    <property type="evidence" value="ECO:0007669"/>
    <property type="project" value="UniProtKB-KW"/>
</dbReference>
<dbReference type="InterPro" id="IPR014883">
    <property type="entry name" value="VRR_NUC"/>
</dbReference>
<evidence type="ECO:0000256" key="3">
    <source>
        <dbReference type="ARBA" id="ARBA00022801"/>
    </source>
</evidence>
<dbReference type="InterPro" id="IPR011856">
    <property type="entry name" value="tRNA_endonuc-like_dom_sf"/>
</dbReference>
<evidence type="ECO:0000313" key="5">
    <source>
        <dbReference type="EMBL" id="KKN79706.1"/>
    </source>
</evidence>
<sequence>METMTIQEWKKRREALPSDKRPKKRGRVEEYLQEACVTYMNLQYPNILCIHIPNGGLRDKYTAKILKTMGVVAGAPDLFIFKPNRDYHGLAVELKTKVGKLTPKQKEFMAKLENNGYKYKIVRSVMQFIEEVDRYLSKKF</sequence>